<dbReference type="SMART" id="SM00028">
    <property type="entry name" value="TPR"/>
    <property type="match status" value="2"/>
</dbReference>
<feature type="compositionally biased region" description="Basic and acidic residues" evidence="5">
    <location>
        <begin position="282"/>
        <end position="307"/>
    </location>
</feature>
<sequence>MKTVHQEEKGDIPISSDVTSWVSVCPSGLLEVVRRRTQERGRGDQCPKMGSICRVRVQPKTDNSDVQKSVCVVESDTVADTQGAIQTPSYPRSQTSLLQIPVSQWVSLRMGGGQCDVVETCIEGMKAGESCELSVSTLKGSSIHESGRTQLGACCALGQVEAEKQNAQVQELTGKGELLENTQNPSDPQVFLLELHSFTPGKESWEMSPGEKWTWVKNYRECGGVRFHAGDVWGAADCYSRALKLLFTLKDEKKGKVEERKRGMERIAEEERVTEEESDTNGESRIDLDGQRTKDEEKKEKLQEKGAELPVNSPANSEKVAQLWPVQECIPSEEEYKTFRSELHSNLSLCQLRLGLPERARHSGKRATELDPNSPKAWYRLGRACVQVGELGMARSAFKKVLELQPGSQSALKALREVGAREKEMDSKLGQRLSKMFS</sequence>
<dbReference type="STRING" id="113540.ENSSFOP00015074306"/>
<feature type="region of interest" description="Disordered" evidence="5">
    <location>
        <begin position="258"/>
        <end position="317"/>
    </location>
</feature>
<dbReference type="Ensembl" id="ENSSFOT00015053542.1">
    <property type="protein sequence ID" value="ENSSFOP00015074306.1"/>
    <property type="gene ID" value="ENSSFOG00015026080.1"/>
</dbReference>
<organism evidence="6 8">
    <name type="scientific">Scleropages formosus</name>
    <name type="common">Asian bonytongue</name>
    <name type="synonym">Osteoglossum formosum</name>
    <dbReference type="NCBI Taxonomy" id="113540"/>
    <lineage>
        <taxon>Eukaryota</taxon>
        <taxon>Metazoa</taxon>
        <taxon>Chordata</taxon>
        <taxon>Craniata</taxon>
        <taxon>Vertebrata</taxon>
        <taxon>Euteleostomi</taxon>
        <taxon>Actinopterygii</taxon>
        <taxon>Neopterygii</taxon>
        <taxon>Teleostei</taxon>
        <taxon>Osteoglossocephala</taxon>
        <taxon>Osteoglossomorpha</taxon>
        <taxon>Osteoglossiformes</taxon>
        <taxon>Osteoglossidae</taxon>
        <taxon>Scleropages</taxon>
    </lineage>
</organism>
<evidence type="ECO:0000313" key="8">
    <source>
        <dbReference type="Proteomes" id="UP000034805"/>
    </source>
</evidence>
<dbReference type="OrthoDB" id="433738at2759"/>
<protein>
    <submittedName>
        <fullName evidence="6">FK506-binding protein-like</fullName>
    </submittedName>
</protein>
<evidence type="ECO:0000256" key="5">
    <source>
        <dbReference type="SAM" id="MobiDB-lite"/>
    </source>
</evidence>
<reference evidence="6 8" key="1">
    <citation type="submission" date="2015-08" db="EMBL/GenBank/DDBJ databases">
        <title>The genome of the Asian arowana (Scleropages formosus).</title>
        <authorList>
            <person name="Tan M.H."/>
            <person name="Gan H.M."/>
            <person name="Croft L.J."/>
            <person name="Austin C.M."/>
        </authorList>
    </citation>
    <scope>NUCLEOTIDE SEQUENCE [LARGE SCALE GENOMIC DNA]</scope>
    <source>
        <strain evidence="6">Aro1</strain>
    </source>
</reference>
<keyword evidence="2" id="KW-0677">Repeat</keyword>
<dbReference type="EMBL" id="JARO02009596">
    <property type="protein sequence ID" value="KPP61446.1"/>
    <property type="molecule type" value="Genomic_DNA"/>
</dbReference>
<feature type="compositionally biased region" description="Basic and acidic residues" evidence="5">
    <location>
        <begin position="258"/>
        <end position="271"/>
    </location>
</feature>
<dbReference type="InterPro" id="IPR019734">
    <property type="entry name" value="TPR_rpt"/>
</dbReference>
<evidence type="ECO:0000313" key="9">
    <source>
        <dbReference type="Proteomes" id="UP000694397"/>
    </source>
</evidence>
<dbReference type="PANTHER" id="PTHR46512">
    <property type="entry name" value="PEPTIDYLPROLYL ISOMERASE"/>
    <property type="match status" value="1"/>
</dbReference>
<feature type="repeat" description="TPR" evidence="4">
    <location>
        <begin position="375"/>
        <end position="408"/>
    </location>
</feature>
<dbReference type="Gene3D" id="1.25.40.10">
    <property type="entry name" value="Tetratricopeptide repeat domain"/>
    <property type="match status" value="1"/>
</dbReference>
<keyword evidence="9" id="KW-1185">Reference proteome</keyword>
<keyword evidence="3 4" id="KW-0802">TPR repeat</keyword>
<keyword evidence="1" id="KW-0597">Phosphoprotein</keyword>
<dbReference type="InterPro" id="IPR050754">
    <property type="entry name" value="FKBP4/5/8-like"/>
</dbReference>
<evidence type="ECO:0000256" key="3">
    <source>
        <dbReference type="ARBA" id="ARBA00022803"/>
    </source>
</evidence>
<name>A0A0P7TKM1_SCLFO</name>
<gene>
    <name evidence="7" type="primary">fkbpl</name>
    <name evidence="6" type="ORF">Z043_120455</name>
</gene>
<accession>A0A0P7TKM1</accession>
<evidence type="ECO:0000256" key="2">
    <source>
        <dbReference type="ARBA" id="ARBA00022737"/>
    </source>
</evidence>
<reference evidence="7 9" key="2">
    <citation type="submission" date="2019-04" db="EMBL/GenBank/DDBJ databases">
        <authorList>
            <consortium name="Wellcome Sanger Institute Data Sharing"/>
        </authorList>
    </citation>
    <scope>NUCLEOTIDE SEQUENCE [LARGE SCALE GENOMIC DNA]</scope>
</reference>
<dbReference type="CTD" id="63943"/>
<evidence type="ECO:0000256" key="4">
    <source>
        <dbReference type="PROSITE-ProRule" id="PRU00339"/>
    </source>
</evidence>
<dbReference type="InterPro" id="IPR013105">
    <property type="entry name" value="TPR_2"/>
</dbReference>
<dbReference type="PANTHER" id="PTHR46512:SF10">
    <property type="entry name" value="FK506-BINDING PROTEIN-LIKE"/>
    <property type="match status" value="1"/>
</dbReference>
<dbReference type="SUPFAM" id="SSF48452">
    <property type="entry name" value="TPR-like"/>
    <property type="match status" value="1"/>
</dbReference>
<dbReference type="Pfam" id="PF07719">
    <property type="entry name" value="TPR_2"/>
    <property type="match status" value="1"/>
</dbReference>
<dbReference type="RefSeq" id="XP_018580970.1">
    <property type="nucleotide sequence ID" value="XM_018725454.2"/>
</dbReference>
<dbReference type="GeneTree" id="ENSGT00940000166364"/>
<dbReference type="GeneID" id="108918325"/>
<dbReference type="Proteomes" id="UP000694397">
    <property type="component" value="Chromosome 22"/>
</dbReference>
<dbReference type="Proteomes" id="UP000034805">
    <property type="component" value="Unassembled WGS sequence"/>
</dbReference>
<dbReference type="PROSITE" id="PS50005">
    <property type="entry name" value="TPR"/>
    <property type="match status" value="1"/>
</dbReference>
<reference evidence="7" key="3">
    <citation type="submission" date="2025-05" db="UniProtKB">
        <authorList>
            <consortium name="Ensembl"/>
        </authorList>
    </citation>
    <scope>IDENTIFICATION</scope>
</reference>
<dbReference type="AlphaFoldDB" id="A0A0P7TKM1"/>
<evidence type="ECO:0000313" key="7">
    <source>
        <dbReference type="Ensembl" id="ENSSFOP00015074306.1"/>
    </source>
</evidence>
<proteinExistence type="predicted"/>
<evidence type="ECO:0000256" key="1">
    <source>
        <dbReference type="ARBA" id="ARBA00022553"/>
    </source>
</evidence>
<dbReference type="InterPro" id="IPR011990">
    <property type="entry name" value="TPR-like_helical_dom_sf"/>
</dbReference>
<evidence type="ECO:0000313" key="6">
    <source>
        <dbReference type="EMBL" id="KPP61446.1"/>
    </source>
</evidence>
<dbReference type="RefSeq" id="XP_018580969.1">
    <property type="nucleotide sequence ID" value="XM_018725453.2"/>
</dbReference>